<feature type="transmembrane region" description="Helical" evidence="11">
    <location>
        <begin position="207"/>
        <end position="231"/>
    </location>
</feature>
<feature type="domain" description="Vitamin K epoxide reductase" evidence="13">
    <location>
        <begin position="204"/>
        <end position="331"/>
    </location>
</feature>
<dbReference type="CDD" id="cd12919">
    <property type="entry name" value="VKOR_2"/>
    <property type="match status" value="1"/>
</dbReference>
<name>A0A1W1US31_9BACT</name>
<keyword evidence="3 11" id="KW-0812">Transmembrane</keyword>
<reference evidence="15 16" key="1">
    <citation type="submission" date="2017-04" db="EMBL/GenBank/DDBJ databases">
        <authorList>
            <person name="Afonso C.L."/>
            <person name="Miller P.J."/>
            <person name="Scott M.A."/>
            <person name="Spackman E."/>
            <person name="Goraichik I."/>
            <person name="Dimitrov K.M."/>
            <person name="Suarez D.L."/>
            <person name="Swayne D.E."/>
        </authorList>
    </citation>
    <scope>NUCLEOTIDE SEQUENCE [LARGE SCALE GENOMIC DNA]</scope>
    <source>
        <strain evidence="15 16">DSM 11622</strain>
    </source>
</reference>
<dbReference type="InterPro" id="IPR038354">
    <property type="entry name" value="VKOR_sf"/>
</dbReference>
<evidence type="ECO:0000256" key="10">
    <source>
        <dbReference type="SAM" id="MobiDB-lite"/>
    </source>
</evidence>
<feature type="transmembrane region" description="Helical" evidence="11">
    <location>
        <begin position="283"/>
        <end position="304"/>
    </location>
</feature>
<evidence type="ECO:0000256" key="5">
    <source>
        <dbReference type="ARBA" id="ARBA00022989"/>
    </source>
</evidence>
<feature type="transmembrane region" description="Helical" evidence="11">
    <location>
        <begin position="414"/>
        <end position="436"/>
    </location>
</feature>
<evidence type="ECO:0000256" key="6">
    <source>
        <dbReference type="ARBA" id="ARBA00023002"/>
    </source>
</evidence>
<dbReference type="GO" id="GO:0016491">
    <property type="term" value="F:oxidoreductase activity"/>
    <property type="evidence" value="ECO:0007669"/>
    <property type="project" value="UniProtKB-KW"/>
</dbReference>
<keyword evidence="8" id="KW-1015">Disulfide bond</keyword>
<dbReference type="GO" id="GO:0016020">
    <property type="term" value="C:membrane"/>
    <property type="evidence" value="ECO:0007669"/>
    <property type="project" value="UniProtKB-SubCell"/>
</dbReference>
<feature type="transmembrane region" description="Helical" evidence="11">
    <location>
        <begin position="72"/>
        <end position="93"/>
    </location>
</feature>
<dbReference type="Pfam" id="PF19335">
    <property type="entry name" value="HMBD"/>
    <property type="match status" value="1"/>
</dbReference>
<feature type="domain" description="SPW repeat-containing integral membrane" evidence="12">
    <location>
        <begin position="74"/>
        <end position="166"/>
    </location>
</feature>
<organism evidence="15 16">
    <name type="scientific">Hymenobacter roseosalivarius DSM 11622</name>
    <dbReference type="NCBI Taxonomy" id="645990"/>
    <lineage>
        <taxon>Bacteria</taxon>
        <taxon>Pseudomonadati</taxon>
        <taxon>Bacteroidota</taxon>
        <taxon>Cytophagia</taxon>
        <taxon>Cytophagales</taxon>
        <taxon>Hymenobacteraceae</taxon>
        <taxon>Hymenobacter</taxon>
    </lineage>
</organism>
<dbReference type="Gene3D" id="1.20.1440.130">
    <property type="entry name" value="VKOR domain"/>
    <property type="match status" value="1"/>
</dbReference>
<keyword evidence="16" id="KW-1185">Reference proteome</keyword>
<dbReference type="GO" id="GO:0048038">
    <property type="term" value="F:quinone binding"/>
    <property type="evidence" value="ECO:0007669"/>
    <property type="project" value="UniProtKB-KW"/>
</dbReference>
<evidence type="ECO:0000256" key="4">
    <source>
        <dbReference type="ARBA" id="ARBA00022719"/>
    </source>
</evidence>
<keyword evidence="7 11" id="KW-0472">Membrane</keyword>
<dbReference type="GO" id="GO:0046872">
    <property type="term" value="F:metal ion binding"/>
    <property type="evidence" value="ECO:0007669"/>
    <property type="project" value="InterPro"/>
</dbReference>
<dbReference type="Proteomes" id="UP000192266">
    <property type="component" value="Unassembled WGS sequence"/>
</dbReference>
<evidence type="ECO:0000256" key="3">
    <source>
        <dbReference type="ARBA" id="ARBA00022692"/>
    </source>
</evidence>
<evidence type="ECO:0000256" key="7">
    <source>
        <dbReference type="ARBA" id="ARBA00023136"/>
    </source>
</evidence>
<evidence type="ECO:0000259" key="13">
    <source>
        <dbReference type="Pfam" id="PF07884"/>
    </source>
</evidence>
<dbReference type="Pfam" id="PF03779">
    <property type="entry name" value="SPW"/>
    <property type="match status" value="1"/>
</dbReference>
<evidence type="ECO:0000259" key="14">
    <source>
        <dbReference type="Pfam" id="PF19335"/>
    </source>
</evidence>
<keyword evidence="6" id="KW-0560">Oxidoreductase</keyword>
<evidence type="ECO:0000256" key="9">
    <source>
        <dbReference type="ARBA" id="ARBA00023284"/>
    </source>
</evidence>
<dbReference type="Pfam" id="PF07884">
    <property type="entry name" value="VKOR"/>
    <property type="match status" value="1"/>
</dbReference>
<gene>
    <name evidence="15" type="ORF">SAMN00120144_0724</name>
</gene>
<dbReference type="InterPro" id="IPR005530">
    <property type="entry name" value="SPW"/>
</dbReference>
<evidence type="ECO:0000313" key="16">
    <source>
        <dbReference type="Proteomes" id="UP000192266"/>
    </source>
</evidence>
<proteinExistence type="inferred from homology"/>
<dbReference type="STRING" id="645990.SAMN00120144_0724"/>
<comment type="subcellular location">
    <subcellularLocation>
        <location evidence="1">Membrane</location>
        <topology evidence="1">Multi-pass membrane protein</topology>
    </subcellularLocation>
</comment>
<feature type="compositionally biased region" description="Polar residues" evidence="10">
    <location>
        <begin position="20"/>
        <end position="29"/>
    </location>
</feature>
<dbReference type="InterPro" id="IPR012932">
    <property type="entry name" value="VKOR"/>
</dbReference>
<evidence type="ECO:0000256" key="11">
    <source>
        <dbReference type="SAM" id="Phobius"/>
    </source>
</evidence>
<accession>A0A1W1US31</accession>
<evidence type="ECO:0000256" key="2">
    <source>
        <dbReference type="ARBA" id="ARBA00006214"/>
    </source>
</evidence>
<feature type="transmembrane region" description="Helical" evidence="11">
    <location>
        <begin position="443"/>
        <end position="462"/>
    </location>
</feature>
<feature type="region of interest" description="Disordered" evidence="10">
    <location>
        <begin position="1"/>
        <end position="30"/>
    </location>
</feature>
<keyword evidence="4" id="KW-0874">Quinone</keyword>
<feature type="transmembrane region" description="Helical" evidence="11">
    <location>
        <begin position="387"/>
        <end position="408"/>
    </location>
</feature>
<keyword evidence="9" id="KW-0676">Redox-active center</keyword>
<feature type="domain" description="Heavy metal binding" evidence="14">
    <location>
        <begin position="29"/>
        <end position="54"/>
    </location>
</feature>
<dbReference type="InterPro" id="IPR045800">
    <property type="entry name" value="HMBD"/>
</dbReference>
<evidence type="ECO:0000256" key="1">
    <source>
        <dbReference type="ARBA" id="ARBA00004141"/>
    </source>
</evidence>
<feature type="transmembrane region" description="Helical" evidence="11">
    <location>
        <begin position="310"/>
        <end position="332"/>
    </location>
</feature>
<feature type="transmembrane region" description="Helical" evidence="11">
    <location>
        <begin position="124"/>
        <end position="145"/>
    </location>
</feature>
<feature type="compositionally biased region" description="Pro residues" evidence="10">
    <location>
        <begin position="7"/>
        <end position="19"/>
    </location>
</feature>
<protein>
    <submittedName>
        <fullName evidence="15">Vitamin K epoxide reductase</fullName>
    </submittedName>
</protein>
<evidence type="ECO:0000313" key="15">
    <source>
        <dbReference type="EMBL" id="SMB83544.1"/>
    </source>
</evidence>
<evidence type="ECO:0000256" key="8">
    <source>
        <dbReference type="ARBA" id="ARBA00023157"/>
    </source>
</evidence>
<keyword evidence="5 11" id="KW-1133">Transmembrane helix</keyword>
<dbReference type="AlphaFoldDB" id="A0A1W1US31"/>
<evidence type="ECO:0000259" key="12">
    <source>
        <dbReference type="Pfam" id="PF03779"/>
    </source>
</evidence>
<dbReference type="RefSeq" id="WP_200813850.1">
    <property type="nucleotide sequence ID" value="NZ_FWWW01000039.1"/>
</dbReference>
<dbReference type="EMBL" id="FWWW01000039">
    <property type="protein sequence ID" value="SMB83544.1"/>
    <property type="molecule type" value="Genomic_DNA"/>
</dbReference>
<comment type="similarity">
    <text evidence="2">Belongs to the VKOR family.</text>
</comment>
<sequence length="502" mass="55346">MKHDHPSPPPATPENPVPQPGSTTGTTAYTCPMHPEVVRDQPGNCPKCGMTLVPEKEQSDQREMVLNHYNTLYWTHATNILLGFFLIASPFTFGYQSPAMTYSDIASGVLLIVFSVLSANPFRLWAPWASSFVGLWLLFAPLVFWSPDASAYLLDSVVGIFAIGFAVLIPEMPGMMQMMLNMPAGPQTPPGWTYNPSSWLQRAPMIVLAWIGFFGARYLTAYQLGYVAHVWDPFFHTGSERVLTSDVSKMFPISDAGLGNVSYALEALMGYMGMSDRWRTMPWMVAFFGILVIPLGVVSIVLITLQPVAVGAWCSVCLLTAVVMVMMLPLTLDEVVAMVQFMNKRVKSGQPFWRTFWMGDTIEGGSDDTRTPRFTDGLTKTAPAMAWGVNLPWTLVGATVVGMWWMFFPGNFGVTGAVANSFTTLGALVITFSVMAMAEVGRALRFVNIAFVLWLVVTVLWLDQVPPQARWNAFGTGAVLVALTLPKGKIRESYGTFDPYIF</sequence>
<feature type="transmembrane region" description="Helical" evidence="11">
    <location>
        <begin position="151"/>
        <end position="169"/>
    </location>
</feature>